<accession>A0A7L4YSK6</accession>
<keyword evidence="3" id="KW-0274">FAD</keyword>
<dbReference type="SUPFAM" id="SSF55424">
    <property type="entry name" value="FAD/NAD-linked reductases, dimerisation (C-terminal) domain"/>
    <property type="match status" value="1"/>
</dbReference>
<feature type="domain" description="Reductase C-terminal" evidence="6">
    <location>
        <begin position="313"/>
        <end position="394"/>
    </location>
</feature>
<dbReference type="GO" id="GO:0005737">
    <property type="term" value="C:cytoplasm"/>
    <property type="evidence" value="ECO:0007669"/>
    <property type="project" value="TreeGrafter"/>
</dbReference>
<name>A0A7L4YSK6_9ACTN</name>
<dbReference type="Pfam" id="PF07992">
    <property type="entry name" value="Pyr_redox_2"/>
    <property type="match status" value="1"/>
</dbReference>
<dbReference type="Gene3D" id="3.30.390.30">
    <property type="match status" value="1"/>
</dbReference>
<evidence type="ECO:0000256" key="1">
    <source>
        <dbReference type="ARBA" id="ARBA00001974"/>
    </source>
</evidence>
<dbReference type="InterPro" id="IPR023753">
    <property type="entry name" value="FAD/NAD-binding_dom"/>
</dbReference>
<dbReference type="InterPro" id="IPR028202">
    <property type="entry name" value="Reductase_C"/>
</dbReference>
<keyword evidence="4" id="KW-0560">Oxidoreductase</keyword>
<dbReference type="EMBL" id="CP047156">
    <property type="protein sequence ID" value="QHC01953.1"/>
    <property type="molecule type" value="Genomic_DNA"/>
</dbReference>
<dbReference type="FunCoup" id="A0A7L4YSK6">
    <property type="interactions" value="225"/>
</dbReference>
<dbReference type="PANTHER" id="PTHR43557:SF2">
    <property type="entry name" value="RIESKE DOMAIN-CONTAINING PROTEIN-RELATED"/>
    <property type="match status" value="1"/>
</dbReference>
<organism evidence="7 8">
    <name type="scientific">Epidermidibacterium keratini</name>
    <dbReference type="NCBI Taxonomy" id="1891644"/>
    <lineage>
        <taxon>Bacteria</taxon>
        <taxon>Bacillati</taxon>
        <taxon>Actinomycetota</taxon>
        <taxon>Actinomycetes</taxon>
        <taxon>Sporichthyales</taxon>
        <taxon>Sporichthyaceae</taxon>
        <taxon>Epidermidibacterium</taxon>
    </lineage>
</organism>
<dbReference type="Gene3D" id="3.50.50.60">
    <property type="entry name" value="FAD/NAD(P)-binding domain"/>
    <property type="match status" value="2"/>
</dbReference>
<dbReference type="AlphaFoldDB" id="A0A7L4YSK6"/>
<sequence>MAVVIVGAGHGGVETAGALRRLGYDGTITVVDGDDAVPYERPPLSKRFLGGEEHLSLRGPSFFSDENIDLRLGTAVAAIDRQRRVVRLSDDAELAYEHLVLATGSRPRRLPVSGGEHAVSLHSLADATALRARLASARSLAIIGAGFIGMELAAHARTHELAVTVLELSDRPMDRVLSPTVSGYFEQLHREHGVDLRTSTGASEILDTGSGATVRTDVGDEVAADVVVAAVGAVPQISLATEAGLEVAAGVLVDEQLRTSDQQIYAIGDCAQYVHPLTGGQVRLEAVANATDQGTHVAGSICGASAPYSAVPWFYTDQYDARLRIAGIWRPGEQVVRGSLGSGTVFTFDGDTLVCAESINAPREHMACRKLVGTSEVLSATMATDPNVDLRELAKAAS</sequence>
<reference evidence="7 8" key="1">
    <citation type="journal article" date="2018" name="Int. J. Syst. Evol. Microbiol.">
        <title>Epidermidibacterium keratini gen. nov., sp. nov., a member of the family Sporichthyaceae, isolated from keratin epidermis.</title>
        <authorList>
            <person name="Lee D.G."/>
            <person name="Trujillo M.E."/>
            <person name="Kang S."/>
            <person name="Nam J.J."/>
            <person name="Kim Y.J."/>
        </authorList>
    </citation>
    <scope>NUCLEOTIDE SEQUENCE [LARGE SCALE GENOMIC DNA]</scope>
    <source>
        <strain evidence="7 8">EPI-7</strain>
    </source>
</reference>
<comment type="cofactor">
    <cofactor evidence="1">
        <name>FAD</name>
        <dbReference type="ChEBI" id="CHEBI:57692"/>
    </cofactor>
</comment>
<keyword evidence="2" id="KW-0285">Flavoprotein</keyword>
<dbReference type="InterPro" id="IPR036188">
    <property type="entry name" value="FAD/NAD-bd_sf"/>
</dbReference>
<evidence type="ECO:0000259" key="6">
    <source>
        <dbReference type="Pfam" id="PF14759"/>
    </source>
</evidence>
<dbReference type="InterPro" id="IPR016156">
    <property type="entry name" value="FAD/NAD-linked_Rdtase_dimer_sf"/>
</dbReference>
<dbReference type="PANTHER" id="PTHR43557">
    <property type="entry name" value="APOPTOSIS-INDUCING FACTOR 1"/>
    <property type="match status" value="1"/>
</dbReference>
<evidence type="ECO:0000256" key="3">
    <source>
        <dbReference type="ARBA" id="ARBA00022827"/>
    </source>
</evidence>
<dbReference type="InParanoid" id="A0A7L4YSK6"/>
<dbReference type="Proteomes" id="UP000463857">
    <property type="component" value="Chromosome"/>
</dbReference>
<dbReference type="InterPro" id="IPR050446">
    <property type="entry name" value="FAD-oxidoreductase/Apoptosis"/>
</dbReference>
<feature type="domain" description="FAD/NAD(P)-binding" evidence="5">
    <location>
        <begin position="2"/>
        <end position="294"/>
    </location>
</feature>
<keyword evidence="8" id="KW-1185">Reference proteome</keyword>
<evidence type="ECO:0000256" key="2">
    <source>
        <dbReference type="ARBA" id="ARBA00022630"/>
    </source>
</evidence>
<dbReference type="Pfam" id="PF14759">
    <property type="entry name" value="Reductase_C"/>
    <property type="match status" value="1"/>
</dbReference>
<dbReference type="OrthoDB" id="4475657at2"/>
<evidence type="ECO:0000313" key="7">
    <source>
        <dbReference type="EMBL" id="QHC01953.1"/>
    </source>
</evidence>
<dbReference type="PRINTS" id="PR00411">
    <property type="entry name" value="PNDRDTASEI"/>
</dbReference>
<evidence type="ECO:0000313" key="8">
    <source>
        <dbReference type="Proteomes" id="UP000463857"/>
    </source>
</evidence>
<protein>
    <submittedName>
        <fullName evidence="7">FAD-dependent oxidoreductase</fullName>
    </submittedName>
</protein>
<dbReference type="RefSeq" id="WP_159547077.1">
    <property type="nucleotide sequence ID" value="NZ_CP047156.1"/>
</dbReference>
<dbReference type="GO" id="GO:0016651">
    <property type="term" value="F:oxidoreductase activity, acting on NAD(P)H"/>
    <property type="evidence" value="ECO:0007669"/>
    <property type="project" value="TreeGrafter"/>
</dbReference>
<dbReference type="KEGG" id="eke:EK0264_17840"/>
<evidence type="ECO:0000259" key="5">
    <source>
        <dbReference type="Pfam" id="PF07992"/>
    </source>
</evidence>
<evidence type="ECO:0000256" key="4">
    <source>
        <dbReference type="ARBA" id="ARBA00023002"/>
    </source>
</evidence>
<proteinExistence type="predicted"/>
<dbReference type="PRINTS" id="PR00368">
    <property type="entry name" value="FADPNR"/>
</dbReference>
<gene>
    <name evidence="7" type="ORF">EK0264_17840</name>
</gene>
<dbReference type="SUPFAM" id="SSF51905">
    <property type="entry name" value="FAD/NAD(P)-binding domain"/>
    <property type="match status" value="1"/>
</dbReference>